<dbReference type="Gene3D" id="3.40.430.10">
    <property type="entry name" value="Dihydrofolate Reductase, subunit A"/>
    <property type="match status" value="1"/>
</dbReference>
<dbReference type="Pfam" id="PF13673">
    <property type="entry name" value="Acetyltransf_10"/>
    <property type="match status" value="1"/>
</dbReference>
<reference evidence="2 3" key="1">
    <citation type="submission" date="2018-03" db="EMBL/GenBank/DDBJ databases">
        <title>Complete Genome Sequence of the Chinese traditional Highland Barley wine Isolate Lactobacillus reuteri WHH1689.</title>
        <authorList>
            <person name="Chen S."/>
            <person name="Chen L."/>
            <person name="Chen L."/>
            <person name="Li Y."/>
        </authorList>
    </citation>
    <scope>NUCLEOTIDE SEQUENCE [LARGE SCALE GENOMIC DNA]</scope>
    <source>
        <strain evidence="2 3">WHH1689</strain>
    </source>
</reference>
<dbReference type="GO" id="GO:0008703">
    <property type="term" value="F:5-amino-6-(5-phosphoribosylamino)uracil reductase activity"/>
    <property type="evidence" value="ECO:0007669"/>
    <property type="project" value="InterPro"/>
</dbReference>
<dbReference type="PANTHER" id="PTHR38011:SF11">
    <property type="entry name" value="2,5-DIAMINO-6-RIBOSYLAMINO-4(3H)-PYRIMIDINONE 5'-PHOSPHATE REDUCTASE"/>
    <property type="match status" value="1"/>
</dbReference>
<gene>
    <name evidence="2" type="ORF">LWHH1689_1621</name>
</gene>
<dbReference type="InterPro" id="IPR016181">
    <property type="entry name" value="Acyl_CoA_acyltransferase"/>
</dbReference>
<dbReference type="InterPro" id="IPR024072">
    <property type="entry name" value="DHFR-like_dom_sf"/>
</dbReference>
<dbReference type="AlphaFoldDB" id="A0A2S1ESF2"/>
<dbReference type="GO" id="GO:0009231">
    <property type="term" value="P:riboflavin biosynthetic process"/>
    <property type="evidence" value="ECO:0007669"/>
    <property type="project" value="InterPro"/>
</dbReference>
<dbReference type="CDD" id="cd04301">
    <property type="entry name" value="NAT_SF"/>
    <property type="match status" value="1"/>
</dbReference>
<evidence type="ECO:0000313" key="3">
    <source>
        <dbReference type="Proteomes" id="UP000244369"/>
    </source>
</evidence>
<protein>
    <submittedName>
        <fullName evidence="2">Riboflavin biosynthesis protein RibD</fullName>
    </submittedName>
</protein>
<dbReference type="EMBL" id="CP027805">
    <property type="protein sequence ID" value="AWD62908.1"/>
    <property type="molecule type" value="Genomic_DNA"/>
</dbReference>
<dbReference type="InterPro" id="IPR050765">
    <property type="entry name" value="Riboflavin_Biosynth_HTPR"/>
</dbReference>
<dbReference type="Proteomes" id="UP000244369">
    <property type="component" value="Chromosome"/>
</dbReference>
<dbReference type="SUPFAM" id="SSF55729">
    <property type="entry name" value="Acyl-CoA N-acyltransferases (Nat)"/>
    <property type="match status" value="1"/>
</dbReference>
<feature type="domain" description="N-acetyltransferase" evidence="1">
    <location>
        <begin position="179"/>
        <end position="319"/>
    </location>
</feature>
<dbReference type="Pfam" id="PF01872">
    <property type="entry name" value="RibD_C"/>
    <property type="match status" value="1"/>
</dbReference>
<evidence type="ECO:0000313" key="2">
    <source>
        <dbReference type="EMBL" id="AWD62908.1"/>
    </source>
</evidence>
<organism evidence="2 3">
    <name type="scientific">Limosilactobacillus reuteri</name>
    <name type="common">Lactobacillus reuteri</name>
    <dbReference type="NCBI Taxonomy" id="1598"/>
    <lineage>
        <taxon>Bacteria</taxon>
        <taxon>Bacillati</taxon>
        <taxon>Bacillota</taxon>
        <taxon>Bacilli</taxon>
        <taxon>Lactobacillales</taxon>
        <taxon>Lactobacillaceae</taxon>
        <taxon>Limosilactobacillus</taxon>
    </lineage>
</organism>
<dbReference type="InterPro" id="IPR002734">
    <property type="entry name" value="RibDG_C"/>
</dbReference>
<name>A0A2S1ESF2_LIMRT</name>
<dbReference type="PANTHER" id="PTHR38011">
    <property type="entry name" value="DIHYDROFOLATE REDUCTASE FAMILY PROTEIN (AFU_ORTHOLOGUE AFUA_8G06820)"/>
    <property type="match status" value="1"/>
</dbReference>
<dbReference type="GO" id="GO:0016747">
    <property type="term" value="F:acyltransferase activity, transferring groups other than amino-acyl groups"/>
    <property type="evidence" value="ECO:0007669"/>
    <property type="project" value="InterPro"/>
</dbReference>
<sequence length="324" mass="37388">MRKAILFISLSLDGYIADNNGGIDWIHGHSEDSNNPDTYSEFIKDIDTVLMGWNTYHQVRTELSPNKWVYEDLQSYVFTHRQETSTDNIHFTAEQPAEVVKQLKQQSGKDIWICGGASLVQQLAQQNLIDEYYLTIVPTLLGQGICLFNTLLNPINLQLIGTKSYNGFTELRYQQKAEITTRKFKASDLDQVMEIWLNCNIEAHPFVKQQYWREHFQEVRKALLQSNVLVAESGDQLVGFAGLQENYLAGIFIKKEFRSRGIGSQLLTVIQQNHASLTLHVYVKNESAYHFYQQRGLKVIKKQIDETGNEEYLMQWNKSNTQPK</sequence>
<evidence type="ECO:0000259" key="1">
    <source>
        <dbReference type="PROSITE" id="PS51186"/>
    </source>
</evidence>
<dbReference type="Gene3D" id="3.40.630.30">
    <property type="match status" value="1"/>
</dbReference>
<proteinExistence type="predicted"/>
<dbReference type="InterPro" id="IPR000182">
    <property type="entry name" value="GNAT_dom"/>
</dbReference>
<dbReference type="PROSITE" id="PS51186">
    <property type="entry name" value="GNAT"/>
    <property type="match status" value="1"/>
</dbReference>
<dbReference type="SUPFAM" id="SSF53597">
    <property type="entry name" value="Dihydrofolate reductase-like"/>
    <property type="match status" value="1"/>
</dbReference>
<accession>A0A2S1ESF2</accession>